<proteinExistence type="predicted"/>
<name>A0A2G1QL35_9HYPH</name>
<evidence type="ECO:0000313" key="2">
    <source>
        <dbReference type="EMBL" id="PHP66243.1"/>
    </source>
</evidence>
<sequence length="49" mass="5182">MNPVKATLLSVFMLTAVAMWGIGFYASDAAAGRMNVHAHDGYGIVALKN</sequence>
<keyword evidence="1" id="KW-0472">Membrane</keyword>
<dbReference type="RefSeq" id="WP_099307174.1">
    <property type="nucleotide sequence ID" value="NZ_PDVP01000009.1"/>
</dbReference>
<gene>
    <name evidence="2" type="ORF">CSC94_15020</name>
</gene>
<evidence type="ECO:0000256" key="1">
    <source>
        <dbReference type="SAM" id="Phobius"/>
    </source>
</evidence>
<organism evidence="2 3">
    <name type="scientific">Zhengella mangrovi</name>
    <dbReference type="NCBI Taxonomy" id="1982044"/>
    <lineage>
        <taxon>Bacteria</taxon>
        <taxon>Pseudomonadati</taxon>
        <taxon>Pseudomonadota</taxon>
        <taxon>Alphaproteobacteria</taxon>
        <taxon>Hyphomicrobiales</taxon>
        <taxon>Notoacmeibacteraceae</taxon>
        <taxon>Zhengella</taxon>
    </lineage>
</organism>
<protein>
    <submittedName>
        <fullName evidence="2">Uncharacterized protein</fullName>
    </submittedName>
</protein>
<keyword evidence="1" id="KW-1133">Transmembrane helix</keyword>
<dbReference type="Proteomes" id="UP000221168">
    <property type="component" value="Unassembled WGS sequence"/>
</dbReference>
<dbReference type="EMBL" id="PDVP01000009">
    <property type="protein sequence ID" value="PHP66243.1"/>
    <property type="molecule type" value="Genomic_DNA"/>
</dbReference>
<reference evidence="2 3" key="1">
    <citation type="submission" date="2017-10" db="EMBL/GenBank/DDBJ databases">
        <title>Sedimentibacterium mangrovi gen. nov., sp. nov., a novel member of family Phyllobacteriacea isolated from mangrove sediment.</title>
        <authorList>
            <person name="Liao H."/>
            <person name="Tian Y."/>
        </authorList>
    </citation>
    <scope>NUCLEOTIDE SEQUENCE [LARGE SCALE GENOMIC DNA]</scope>
    <source>
        <strain evidence="2 3">X9-2-2</strain>
    </source>
</reference>
<keyword evidence="1" id="KW-0812">Transmembrane</keyword>
<accession>A0A2G1QL35</accession>
<keyword evidence="3" id="KW-1185">Reference proteome</keyword>
<dbReference type="AlphaFoldDB" id="A0A2G1QL35"/>
<comment type="caution">
    <text evidence="2">The sequence shown here is derived from an EMBL/GenBank/DDBJ whole genome shotgun (WGS) entry which is preliminary data.</text>
</comment>
<feature type="transmembrane region" description="Helical" evidence="1">
    <location>
        <begin position="6"/>
        <end position="26"/>
    </location>
</feature>
<evidence type="ECO:0000313" key="3">
    <source>
        <dbReference type="Proteomes" id="UP000221168"/>
    </source>
</evidence>